<dbReference type="GO" id="GO:0005524">
    <property type="term" value="F:ATP binding"/>
    <property type="evidence" value="ECO:0007669"/>
    <property type="project" value="UniProtKB-KW"/>
</dbReference>
<keyword evidence="16" id="KW-1185">Reference proteome</keyword>
<dbReference type="GO" id="GO:0005774">
    <property type="term" value="C:vacuolar membrane"/>
    <property type="evidence" value="ECO:0007669"/>
    <property type="project" value="UniProtKB-SubCell"/>
</dbReference>
<feature type="transmembrane region" description="Helical" evidence="12">
    <location>
        <begin position="353"/>
        <end position="371"/>
    </location>
</feature>
<dbReference type="InterPro" id="IPR027417">
    <property type="entry name" value="P-loop_NTPase"/>
</dbReference>
<feature type="domain" description="ABC transmembrane type-1" evidence="14">
    <location>
        <begin position="237"/>
        <end position="517"/>
    </location>
</feature>
<comment type="subcellular location">
    <subcellularLocation>
        <location evidence="1">Vacuole membrane</location>
        <topology evidence="1">Multi-pass membrane protein</topology>
    </subcellularLocation>
</comment>
<dbReference type="Gene3D" id="1.20.1560.10">
    <property type="entry name" value="ABC transporter type 1, transmembrane domain"/>
    <property type="match status" value="2"/>
</dbReference>
<evidence type="ECO:0000256" key="6">
    <source>
        <dbReference type="ARBA" id="ARBA00022737"/>
    </source>
</evidence>
<evidence type="ECO:0000256" key="12">
    <source>
        <dbReference type="SAM" id="Phobius"/>
    </source>
</evidence>
<feature type="compositionally biased region" description="Polar residues" evidence="11">
    <location>
        <begin position="866"/>
        <end position="876"/>
    </location>
</feature>
<protein>
    <recommendedName>
        <fullName evidence="17">Multidrug resistance-associated protein 1</fullName>
    </recommendedName>
</protein>
<evidence type="ECO:0000256" key="8">
    <source>
        <dbReference type="ARBA" id="ARBA00022840"/>
    </source>
</evidence>
<keyword evidence="4" id="KW-0926">Vacuole</keyword>
<feature type="domain" description="ABC transporter" evidence="13">
    <location>
        <begin position="1316"/>
        <end position="1550"/>
    </location>
</feature>
<dbReference type="FunFam" id="3.40.50.300:FF:000997">
    <property type="entry name" value="Multidrug resistance-associated protein 1"/>
    <property type="match status" value="1"/>
</dbReference>
<evidence type="ECO:0000256" key="10">
    <source>
        <dbReference type="ARBA" id="ARBA00023136"/>
    </source>
</evidence>
<dbReference type="Pfam" id="PF00664">
    <property type="entry name" value="ABC_membrane"/>
    <property type="match status" value="2"/>
</dbReference>
<accession>A0AAD9IUM5</accession>
<proteinExistence type="inferred from homology"/>
<dbReference type="Proteomes" id="UP001208570">
    <property type="component" value="Unassembled WGS sequence"/>
</dbReference>
<dbReference type="GO" id="GO:0016887">
    <property type="term" value="F:ATP hydrolysis activity"/>
    <property type="evidence" value="ECO:0007669"/>
    <property type="project" value="InterPro"/>
</dbReference>
<evidence type="ECO:0000259" key="14">
    <source>
        <dbReference type="PROSITE" id="PS50929"/>
    </source>
</evidence>
<dbReference type="PROSITE" id="PS50893">
    <property type="entry name" value="ABC_TRANSPORTER_2"/>
    <property type="match status" value="2"/>
</dbReference>
<dbReference type="InterPro" id="IPR050173">
    <property type="entry name" value="ABC_transporter_C-like"/>
</dbReference>
<dbReference type="PROSITE" id="PS50929">
    <property type="entry name" value="ABC_TM1F"/>
    <property type="match status" value="2"/>
</dbReference>
<dbReference type="SMART" id="SM00382">
    <property type="entry name" value="AAA"/>
    <property type="match status" value="2"/>
</dbReference>
<feature type="compositionally biased region" description="Low complexity" evidence="11">
    <location>
        <begin position="802"/>
        <end position="812"/>
    </location>
</feature>
<feature type="compositionally biased region" description="Basic and acidic residues" evidence="11">
    <location>
        <begin position="832"/>
        <end position="842"/>
    </location>
</feature>
<dbReference type="InterPro" id="IPR036640">
    <property type="entry name" value="ABC1_TM_sf"/>
</dbReference>
<dbReference type="CDD" id="cd03244">
    <property type="entry name" value="ABCC_MRP_domain2"/>
    <property type="match status" value="1"/>
</dbReference>
<keyword evidence="10 12" id="KW-0472">Membrane</keyword>
<evidence type="ECO:0000256" key="1">
    <source>
        <dbReference type="ARBA" id="ARBA00004128"/>
    </source>
</evidence>
<feature type="domain" description="ABC transmembrane type-1" evidence="14">
    <location>
        <begin position="1083"/>
        <end position="1279"/>
    </location>
</feature>
<evidence type="ECO:0000256" key="5">
    <source>
        <dbReference type="ARBA" id="ARBA00022692"/>
    </source>
</evidence>
<sequence length="1562" mass="176246">MIGFIPYLYTLRRRVKFYIIRTWLNLLKMLCAILIVLGNLSELALRISDYFQGRHVWVHQLLSPGFLFLATTVSVFVAEFERRKSVRTSIFLAGFWIISSTLYTVRFRSAIIRGWYQNPCPSSSASVPSRLFFFWPARLVWQGFKKPLELEDMWDLQRAYTCQHNHDVLNNNWQKEVERSQRNSALTVEIQPADQIPTRNTIRQTSTVNIAQNSSSKSNPSLLKAVLKTFWFPCVCGVMLQLAHTLVVIIIPQILRKLIQFSEDREVPVYSGVVYAFLLLVASVVKCLLFHHMIIIQDKQGQCISTAVMAMVYKKSLKLTPDARKESTTGEIVNLMSSDCNGYFALMTVLRTICNLPFHIVLTMVALWGLLGPSSMVGLLVILIIIPVNLFIARIRKRIEVKRKKIKDSRIKEINEVLFGIKIIKLHAWESSFERRINDFRKEEVTLLKYSTYLMALSDCIHSFLPFLVALCTFAVYVLCSDDHLLTAEKAFVSLAYFQVLQQPLIMLSRVVRDLVHTTVAHKRLHTLLTREELDSSSVLNTGLNDYSVIIRHGNFSWSKHEAPVLKNIELLVPRGSITAIVGTVGSGKSSLLSACLGELLIIGGTVNVKGSVGYVAQHTWLMQASIRENILFGRRYDEVIYEAVVRECALLPDLEVLPAGDMTQLGEKGINLSGGQKTRLSLARAVYQDQDVYLLDDPLSALDANVARSVFDRVLGPEGMLKNKTRILVSQALWLLPQVDQIIVLQNGNVSEAGTYSSLMSNRSTFFHLYRTFSSQNPTESVTPMTSRTVPRQPIKKSRDGSQSGWRSSSSSDEEEGLIITSLPEGLNTKPVDERGKESGRPRSMMFVRSITGDQTDNNKDKKANTSSNSWQRTRQQLRKRLVAIEKKLTRAYRDDTQLLSHYFMSETDIRRPDELIMPDEPAPEHVDQEEEQDKLLQEAHDDDIKDNGDSSKIGQDKKRRLFIREEELEKGRVKMTVYATYLRAVGLIPCLCTLILCLASRGVDIASSVWLVTWSDHMSSGQQLVYNASYQLQDANYNISSPSIDNASRVSDGKMNSEAVLDQTRGYYIKGYAILGAIGTPMSFFEETPLGRLLNRFGGDVTAMDLRLPAEFRNLMKLMVGALGCVVVVAMVTPWSLFAWFALGSMYSFVQVVFVPNLRQVRRLISVNHSPIFSQFTETLQGVTTIRAFSAENKFTEMFYSRVNNLLKILYVGYHFNRFLSVVIEGIGATSVFLAALLAVLARDRLSAGLLALSVTYVSQITHYLNWLVRLTSACESDIVSVERIKEYVSIPPEGSCIRVTKTPDRDWPSSGAIELNNYSTTYRSGIEMVLKGISCHIYPGEKVGIVGRTGAGKTTLTMALFRMVEASQGTIYIDDVNIAEIPLQHLRKRLTIIPQDPALFSGTLRFNLDPFSVHKEDDIWRVLKLSHLAEMVQGLPGKLNFNCSEGCHNISAGQRQLLCLARALLRKSRILILDEATASCDVETDEVIQKTIRDEFIDCTVITVAHRLNTIKDYDRIMVLDNGVLKELDTPQKLMDDPTTLFYTMAKNAGLIQSAFYRH</sequence>
<dbReference type="FunFam" id="1.20.1560.10:FF:000020">
    <property type="entry name" value="ABC metal ion transporter"/>
    <property type="match status" value="1"/>
</dbReference>
<feature type="transmembrane region" description="Helical" evidence="12">
    <location>
        <begin position="377"/>
        <end position="395"/>
    </location>
</feature>
<dbReference type="InterPro" id="IPR017871">
    <property type="entry name" value="ABC_transporter-like_CS"/>
</dbReference>
<feature type="region of interest" description="Disordered" evidence="11">
    <location>
        <begin position="777"/>
        <end position="876"/>
    </location>
</feature>
<evidence type="ECO:0000256" key="11">
    <source>
        <dbReference type="SAM" id="MobiDB-lite"/>
    </source>
</evidence>
<evidence type="ECO:0000313" key="16">
    <source>
        <dbReference type="Proteomes" id="UP001208570"/>
    </source>
</evidence>
<evidence type="ECO:0000256" key="4">
    <source>
        <dbReference type="ARBA" id="ARBA00022554"/>
    </source>
</evidence>
<feature type="transmembrane region" description="Helical" evidence="12">
    <location>
        <begin position="267"/>
        <end position="289"/>
    </location>
</feature>
<feature type="transmembrane region" description="Helical" evidence="12">
    <location>
        <begin position="1221"/>
        <end position="1244"/>
    </location>
</feature>
<dbReference type="Gene3D" id="3.40.50.300">
    <property type="entry name" value="P-loop containing nucleotide triphosphate hydrolases"/>
    <property type="match status" value="2"/>
</dbReference>
<dbReference type="CDD" id="cd18595">
    <property type="entry name" value="ABC_6TM_MRP1_2_3_6_D1_like"/>
    <property type="match status" value="1"/>
</dbReference>
<dbReference type="EMBL" id="JAODUP010001145">
    <property type="protein sequence ID" value="KAK2141179.1"/>
    <property type="molecule type" value="Genomic_DNA"/>
</dbReference>
<dbReference type="Pfam" id="PF00005">
    <property type="entry name" value="ABC_tran"/>
    <property type="match status" value="2"/>
</dbReference>
<dbReference type="FunFam" id="3.40.50.300:FF:000074">
    <property type="entry name" value="Multidrug resistance-associated protein 5 isoform 1"/>
    <property type="match status" value="1"/>
</dbReference>
<evidence type="ECO:0000259" key="13">
    <source>
        <dbReference type="PROSITE" id="PS50893"/>
    </source>
</evidence>
<dbReference type="InterPro" id="IPR011527">
    <property type="entry name" value="ABC1_TM_dom"/>
</dbReference>
<feature type="domain" description="ABC transporter" evidence="13">
    <location>
        <begin position="551"/>
        <end position="773"/>
    </location>
</feature>
<dbReference type="PANTHER" id="PTHR24223:SF443">
    <property type="entry name" value="MULTIDRUG-RESISTANCE LIKE PROTEIN 1, ISOFORM I"/>
    <property type="match status" value="1"/>
</dbReference>
<name>A0AAD9IUM5_9ANNE</name>
<keyword evidence="3" id="KW-0813">Transport</keyword>
<feature type="transmembrane region" description="Helical" evidence="12">
    <location>
        <begin position="61"/>
        <end position="80"/>
    </location>
</feature>
<dbReference type="SUPFAM" id="SSF52540">
    <property type="entry name" value="P-loop containing nucleoside triphosphate hydrolases"/>
    <property type="match status" value="2"/>
</dbReference>
<feature type="region of interest" description="Disordered" evidence="11">
    <location>
        <begin position="912"/>
        <end position="934"/>
    </location>
</feature>
<evidence type="ECO:0000313" key="15">
    <source>
        <dbReference type="EMBL" id="KAK2141179.1"/>
    </source>
</evidence>
<evidence type="ECO:0008006" key="17">
    <source>
        <dbReference type="Google" id="ProtNLM"/>
    </source>
</evidence>
<dbReference type="GO" id="GO:0140359">
    <property type="term" value="F:ABC-type transporter activity"/>
    <property type="evidence" value="ECO:0007669"/>
    <property type="project" value="InterPro"/>
</dbReference>
<evidence type="ECO:0000256" key="3">
    <source>
        <dbReference type="ARBA" id="ARBA00022448"/>
    </source>
</evidence>
<dbReference type="CDD" id="cd03250">
    <property type="entry name" value="ABCC_MRP_domain1"/>
    <property type="match status" value="1"/>
</dbReference>
<feature type="transmembrane region" description="Helical" evidence="12">
    <location>
        <begin position="20"/>
        <end position="40"/>
    </location>
</feature>
<dbReference type="PANTHER" id="PTHR24223">
    <property type="entry name" value="ATP-BINDING CASSETTE SUB-FAMILY C"/>
    <property type="match status" value="1"/>
</dbReference>
<comment type="caution">
    <text evidence="15">The sequence shown here is derived from an EMBL/GenBank/DDBJ whole genome shotgun (WGS) entry which is preliminary data.</text>
</comment>
<comment type="similarity">
    <text evidence="2">Belongs to the ABC transporter superfamily. ABCC family. Conjugate transporter (TC 3.A.1.208) subfamily.</text>
</comment>
<feature type="transmembrane region" description="Helical" evidence="12">
    <location>
        <begin position="1116"/>
        <end position="1134"/>
    </location>
</feature>
<keyword evidence="6" id="KW-0677">Repeat</keyword>
<keyword evidence="8" id="KW-0067">ATP-binding</keyword>
<feature type="compositionally biased region" description="Polar residues" evidence="11">
    <location>
        <begin position="777"/>
        <end position="791"/>
    </location>
</feature>
<reference evidence="15" key="1">
    <citation type="journal article" date="2023" name="Mol. Biol. Evol.">
        <title>Third-Generation Sequencing Reveals the Adaptive Role of the Epigenome in Three Deep-Sea Polychaetes.</title>
        <authorList>
            <person name="Perez M."/>
            <person name="Aroh O."/>
            <person name="Sun Y."/>
            <person name="Lan Y."/>
            <person name="Juniper S.K."/>
            <person name="Young C.R."/>
            <person name="Angers B."/>
            <person name="Qian P.Y."/>
        </authorList>
    </citation>
    <scope>NUCLEOTIDE SEQUENCE</scope>
    <source>
        <strain evidence="15">P08H-3</strain>
    </source>
</reference>
<feature type="transmembrane region" description="Helical" evidence="12">
    <location>
        <begin position="230"/>
        <end position="255"/>
    </location>
</feature>
<gene>
    <name evidence="15" type="ORF">LSH36_1142g00052</name>
</gene>
<organism evidence="15 16">
    <name type="scientific">Paralvinella palmiformis</name>
    <dbReference type="NCBI Taxonomy" id="53620"/>
    <lineage>
        <taxon>Eukaryota</taxon>
        <taxon>Metazoa</taxon>
        <taxon>Spiralia</taxon>
        <taxon>Lophotrochozoa</taxon>
        <taxon>Annelida</taxon>
        <taxon>Polychaeta</taxon>
        <taxon>Sedentaria</taxon>
        <taxon>Canalipalpata</taxon>
        <taxon>Terebellida</taxon>
        <taxon>Terebelliformia</taxon>
        <taxon>Alvinellidae</taxon>
        <taxon>Paralvinella</taxon>
    </lineage>
</organism>
<dbReference type="InterPro" id="IPR003439">
    <property type="entry name" value="ABC_transporter-like_ATP-bd"/>
</dbReference>
<dbReference type="GO" id="GO:0000323">
    <property type="term" value="C:lytic vacuole"/>
    <property type="evidence" value="ECO:0007669"/>
    <property type="project" value="UniProtKB-ARBA"/>
</dbReference>
<evidence type="ECO:0000256" key="9">
    <source>
        <dbReference type="ARBA" id="ARBA00022989"/>
    </source>
</evidence>
<dbReference type="SUPFAM" id="SSF90123">
    <property type="entry name" value="ABC transporter transmembrane region"/>
    <property type="match status" value="2"/>
</dbReference>
<dbReference type="FunFam" id="1.20.1560.10:FF:000013">
    <property type="entry name" value="ABC transporter C family member 2"/>
    <property type="match status" value="1"/>
</dbReference>
<keyword evidence="7" id="KW-0547">Nucleotide-binding</keyword>
<dbReference type="PROSITE" id="PS00211">
    <property type="entry name" value="ABC_TRANSPORTER_1"/>
    <property type="match status" value="2"/>
</dbReference>
<feature type="transmembrane region" description="Helical" evidence="12">
    <location>
        <begin position="460"/>
        <end position="479"/>
    </location>
</feature>
<keyword evidence="5 12" id="KW-0812">Transmembrane</keyword>
<keyword evidence="9 12" id="KW-1133">Transmembrane helix</keyword>
<evidence type="ECO:0000256" key="7">
    <source>
        <dbReference type="ARBA" id="ARBA00022741"/>
    </source>
</evidence>
<evidence type="ECO:0000256" key="2">
    <source>
        <dbReference type="ARBA" id="ARBA00009726"/>
    </source>
</evidence>
<dbReference type="InterPro" id="IPR003593">
    <property type="entry name" value="AAA+_ATPase"/>
</dbReference>